<organism evidence="3 4">
    <name type="scientific">Microbispora rosea</name>
    <dbReference type="NCBI Taxonomy" id="58117"/>
    <lineage>
        <taxon>Bacteria</taxon>
        <taxon>Bacillati</taxon>
        <taxon>Actinomycetota</taxon>
        <taxon>Actinomycetes</taxon>
        <taxon>Streptosporangiales</taxon>
        <taxon>Streptosporangiaceae</taxon>
        <taxon>Microbispora</taxon>
    </lineage>
</organism>
<feature type="compositionally biased region" description="Low complexity" evidence="1">
    <location>
        <begin position="202"/>
        <end position="218"/>
    </location>
</feature>
<feature type="transmembrane region" description="Helical" evidence="2">
    <location>
        <begin position="17"/>
        <end position="39"/>
    </location>
</feature>
<dbReference type="EMBL" id="FTNI01000017">
    <property type="protein sequence ID" value="SIR84966.1"/>
    <property type="molecule type" value="Genomic_DNA"/>
</dbReference>
<keyword evidence="2" id="KW-0472">Membrane</keyword>
<feature type="compositionally biased region" description="Low complexity" evidence="1">
    <location>
        <begin position="161"/>
        <end position="190"/>
    </location>
</feature>
<dbReference type="AlphaFoldDB" id="A0A1N7EAA1"/>
<evidence type="ECO:0000313" key="4">
    <source>
        <dbReference type="Proteomes" id="UP000186096"/>
    </source>
</evidence>
<reference evidence="4" key="1">
    <citation type="submission" date="2017-01" db="EMBL/GenBank/DDBJ databases">
        <authorList>
            <person name="Varghese N."/>
            <person name="Submissions S."/>
        </authorList>
    </citation>
    <scope>NUCLEOTIDE SEQUENCE [LARGE SCALE GENOMIC DNA]</scope>
    <source>
        <strain evidence="4">ATCC 12950</strain>
    </source>
</reference>
<keyword evidence="2" id="KW-1133">Transmembrane helix</keyword>
<sequence>MPDFSPAPRHRRDGHPVLALTGVIGVTAVAGLGVVLAVLPARDPAPSAARSVAAGMSTAATSARPAPGFPSAGPFFPSATASREPASERPETEPERVPERGEETEEAATRDGAENNPGNGLEKGQPARKQPVQEQRATRHGAPPPDHEIEASRSSRRPDRTAAPSSRSRPPSAVSSSRSGGSDSTGAAGRIGTGEAQRPRTADAAAAETTAAENTKGTGASGTAVPRGGADAAGPTQMQDPCLRFDDDLQRAYCYEVLRALGQ</sequence>
<feature type="compositionally biased region" description="Basic and acidic residues" evidence="1">
    <location>
        <begin position="145"/>
        <end position="160"/>
    </location>
</feature>
<protein>
    <submittedName>
        <fullName evidence="3">Uncharacterized protein</fullName>
    </submittedName>
</protein>
<keyword evidence="2" id="KW-0812">Transmembrane</keyword>
<gene>
    <name evidence="3" type="ORF">SAMN05421833_11735</name>
</gene>
<evidence type="ECO:0000256" key="2">
    <source>
        <dbReference type="SAM" id="Phobius"/>
    </source>
</evidence>
<feature type="compositionally biased region" description="Basic and acidic residues" evidence="1">
    <location>
        <begin position="85"/>
        <end position="113"/>
    </location>
</feature>
<accession>A0A1N7EAA1</accession>
<name>A0A1N7EAA1_9ACTN</name>
<evidence type="ECO:0000313" key="3">
    <source>
        <dbReference type="EMBL" id="SIR84966.1"/>
    </source>
</evidence>
<feature type="region of interest" description="Disordered" evidence="1">
    <location>
        <begin position="59"/>
        <end position="242"/>
    </location>
</feature>
<feature type="compositionally biased region" description="Low complexity" evidence="1">
    <location>
        <begin position="62"/>
        <end position="82"/>
    </location>
</feature>
<keyword evidence="4" id="KW-1185">Reference proteome</keyword>
<evidence type="ECO:0000256" key="1">
    <source>
        <dbReference type="SAM" id="MobiDB-lite"/>
    </source>
</evidence>
<dbReference type="Proteomes" id="UP000186096">
    <property type="component" value="Unassembled WGS sequence"/>
</dbReference>
<proteinExistence type="predicted"/>